<dbReference type="Proteomes" id="UP000807025">
    <property type="component" value="Unassembled WGS sequence"/>
</dbReference>
<comment type="caution">
    <text evidence="2">The sequence shown here is derived from an EMBL/GenBank/DDBJ whole genome shotgun (WGS) entry which is preliminary data.</text>
</comment>
<feature type="compositionally biased region" description="Polar residues" evidence="1">
    <location>
        <begin position="1"/>
        <end position="18"/>
    </location>
</feature>
<dbReference type="EMBL" id="MU154524">
    <property type="protein sequence ID" value="KAF9501165.1"/>
    <property type="molecule type" value="Genomic_DNA"/>
</dbReference>
<keyword evidence="3" id="KW-1185">Reference proteome</keyword>
<reference evidence="2" key="1">
    <citation type="submission" date="2020-11" db="EMBL/GenBank/DDBJ databases">
        <authorList>
            <consortium name="DOE Joint Genome Institute"/>
            <person name="Ahrendt S."/>
            <person name="Riley R."/>
            <person name="Andreopoulos W."/>
            <person name="Labutti K."/>
            <person name="Pangilinan J."/>
            <person name="Ruiz-Duenas F.J."/>
            <person name="Barrasa J.M."/>
            <person name="Sanchez-Garcia M."/>
            <person name="Camarero S."/>
            <person name="Miyauchi S."/>
            <person name="Serrano A."/>
            <person name="Linde D."/>
            <person name="Babiker R."/>
            <person name="Drula E."/>
            <person name="Ayuso-Fernandez I."/>
            <person name="Pacheco R."/>
            <person name="Padilla G."/>
            <person name="Ferreira P."/>
            <person name="Barriuso J."/>
            <person name="Kellner H."/>
            <person name="Castanera R."/>
            <person name="Alfaro M."/>
            <person name="Ramirez L."/>
            <person name="Pisabarro A.G."/>
            <person name="Kuo A."/>
            <person name="Tritt A."/>
            <person name="Lipzen A."/>
            <person name="He G."/>
            <person name="Yan M."/>
            <person name="Ng V."/>
            <person name="Cullen D."/>
            <person name="Martin F."/>
            <person name="Rosso M.-N."/>
            <person name="Henrissat B."/>
            <person name="Hibbett D."/>
            <person name="Martinez A.T."/>
            <person name="Grigoriev I.V."/>
        </authorList>
    </citation>
    <scope>NUCLEOTIDE SEQUENCE</scope>
    <source>
        <strain evidence="2">ATCC 90797</strain>
    </source>
</reference>
<organism evidence="2 3">
    <name type="scientific">Pleurotus eryngii</name>
    <name type="common">Boletus of the steppes</name>
    <dbReference type="NCBI Taxonomy" id="5323"/>
    <lineage>
        <taxon>Eukaryota</taxon>
        <taxon>Fungi</taxon>
        <taxon>Dikarya</taxon>
        <taxon>Basidiomycota</taxon>
        <taxon>Agaricomycotina</taxon>
        <taxon>Agaricomycetes</taxon>
        <taxon>Agaricomycetidae</taxon>
        <taxon>Agaricales</taxon>
        <taxon>Pleurotineae</taxon>
        <taxon>Pleurotaceae</taxon>
        <taxon>Pleurotus</taxon>
    </lineage>
</organism>
<evidence type="ECO:0000313" key="3">
    <source>
        <dbReference type="Proteomes" id="UP000807025"/>
    </source>
</evidence>
<feature type="compositionally biased region" description="Polar residues" evidence="1">
    <location>
        <begin position="51"/>
        <end position="63"/>
    </location>
</feature>
<gene>
    <name evidence="2" type="ORF">BDN71DRAFT_1439446</name>
</gene>
<evidence type="ECO:0000256" key="1">
    <source>
        <dbReference type="SAM" id="MobiDB-lite"/>
    </source>
</evidence>
<protein>
    <submittedName>
        <fullName evidence="2">Uncharacterized protein</fullName>
    </submittedName>
</protein>
<dbReference type="PANTHER" id="PTHR37332">
    <property type="entry name" value="EXPRESSED PROTEIN"/>
    <property type="match status" value="1"/>
</dbReference>
<feature type="compositionally biased region" description="Polar residues" evidence="1">
    <location>
        <begin position="29"/>
        <end position="38"/>
    </location>
</feature>
<sequence>MSHFSTIGMQEAQQQQPLVSRPTMRRKSSAQNLLSSFKGSTPATGAASATNGLPYTGASTPTATGPMGGRDMDAQSLYSDTVAAMGAGSPALGPGTSVEYLRDLVQKRIITLTYIRNIHEGRSHWFHTILMSRAELDHEFNNNAMKKRTFRFAVLGMSLANLLDIQQAPDLLRGLLNTLAEYETEDGDKSKMRLFRSKLKRQTGGGFTEYAVSYTDASDASYLMTPHMPFPLDYHQTLLSLLDVLSEVYNKMLKILGPSPFPHSAQMMGPLGLLSPHPGVSYLFPPENQSVADDGSLWGIANANAGTGGQAGAFMYGGGLSSPPAGWSQSLSDTILKIDGKFKKIITTLLKELDDLARSEIQDELASLDPLLRSGSSVGREPYEFDVM</sequence>
<proteinExistence type="predicted"/>
<name>A0A9P6AAB3_PLEER</name>
<accession>A0A9P6AAB3</accession>
<feature type="region of interest" description="Disordered" evidence="1">
    <location>
        <begin position="1"/>
        <end position="72"/>
    </location>
</feature>
<dbReference type="OrthoDB" id="14339at2759"/>
<feature type="compositionally biased region" description="Low complexity" evidence="1">
    <location>
        <begin position="39"/>
        <end position="50"/>
    </location>
</feature>
<dbReference type="AlphaFoldDB" id="A0A9P6AAB3"/>
<evidence type="ECO:0000313" key="2">
    <source>
        <dbReference type="EMBL" id="KAF9501165.1"/>
    </source>
</evidence>
<dbReference type="PANTHER" id="PTHR37332:SF1">
    <property type="entry name" value="ELMO DOMAIN-CONTAINING PROTEIN"/>
    <property type="match status" value="1"/>
</dbReference>